<name>A0A0A8ZD59_ARUDO</name>
<protein>
    <submittedName>
        <fullName evidence="1">Uncharacterized protein</fullName>
    </submittedName>
</protein>
<evidence type="ECO:0000313" key="1">
    <source>
        <dbReference type="EMBL" id="JAD34650.1"/>
    </source>
</evidence>
<reference evidence="1" key="1">
    <citation type="submission" date="2014-09" db="EMBL/GenBank/DDBJ databases">
        <authorList>
            <person name="Magalhaes I.L.F."/>
            <person name="Oliveira U."/>
            <person name="Santos F.R."/>
            <person name="Vidigal T.H.D.A."/>
            <person name="Brescovit A.D."/>
            <person name="Santos A.J."/>
        </authorList>
    </citation>
    <scope>NUCLEOTIDE SEQUENCE</scope>
    <source>
        <tissue evidence="1">Shoot tissue taken approximately 20 cm above the soil surface</tissue>
    </source>
</reference>
<dbReference type="AlphaFoldDB" id="A0A0A8ZD59"/>
<organism evidence="1">
    <name type="scientific">Arundo donax</name>
    <name type="common">Giant reed</name>
    <name type="synonym">Donax arundinaceus</name>
    <dbReference type="NCBI Taxonomy" id="35708"/>
    <lineage>
        <taxon>Eukaryota</taxon>
        <taxon>Viridiplantae</taxon>
        <taxon>Streptophyta</taxon>
        <taxon>Embryophyta</taxon>
        <taxon>Tracheophyta</taxon>
        <taxon>Spermatophyta</taxon>
        <taxon>Magnoliopsida</taxon>
        <taxon>Liliopsida</taxon>
        <taxon>Poales</taxon>
        <taxon>Poaceae</taxon>
        <taxon>PACMAD clade</taxon>
        <taxon>Arundinoideae</taxon>
        <taxon>Arundineae</taxon>
        <taxon>Arundo</taxon>
    </lineage>
</organism>
<proteinExistence type="predicted"/>
<sequence length="34" mass="3995">MCCCVMAWWLGVQDQRRYAAGFDLDGVFWLLLVQ</sequence>
<dbReference type="EMBL" id="GBRH01263245">
    <property type="protein sequence ID" value="JAD34650.1"/>
    <property type="molecule type" value="Transcribed_RNA"/>
</dbReference>
<accession>A0A0A8ZD59</accession>
<reference evidence="1" key="2">
    <citation type="journal article" date="2015" name="Data Brief">
        <title>Shoot transcriptome of the giant reed, Arundo donax.</title>
        <authorList>
            <person name="Barrero R.A."/>
            <person name="Guerrero F.D."/>
            <person name="Moolhuijzen P."/>
            <person name="Goolsby J.A."/>
            <person name="Tidwell J."/>
            <person name="Bellgard S.E."/>
            <person name="Bellgard M.I."/>
        </authorList>
    </citation>
    <scope>NUCLEOTIDE SEQUENCE</scope>
    <source>
        <tissue evidence="1">Shoot tissue taken approximately 20 cm above the soil surface</tissue>
    </source>
</reference>